<dbReference type="Proteomes" id="UP000199504">
    <property type="component" value="Unassembled WGS sequence"/>
</dbReference>
<feature type="region of interest" description="Disordered" evidence="1">
    <location>
        <begin position="108"/>
        <end position="133"/>
    </location>
</feature>
<evidence type="ECO:0000313" key="2">
    <source>
        <dbReference type="EMBL" id="SCE77887.1"/>
    </source>
</evidence>
<feature type="region of interest" description="Disordered" evidence="1">
    <location>
        <begin position="52"/>
        <end position="76"/>
    </location>
</feature>
<evidence type="ECO:0008006" key="4">
    <source>
        <dbReference type="Google" id="ProtNLM"/>
    </source>
</evidence>
<feature type="compositionally biased region" description="Basic and acidic residues" evidence="1">
    <location>
        <begin position="60"/>
        <end position="71"/>
    </location>
</feature>
<proteinExistence type="predicted"/>
<evidence type="ECO:0000313" key="3">
    <source>
        <dbReference type="Proteomes" id="UP000199504"/>
    </source>
</evidence>
<keyword evidence="3" id="KW-1185">Reference proteome</keyword>
<evidence type="ECO:0000256" key="1">
    <source>
        <dbReference type="SAM" id="MobiDB-lite"/>
    </source>
</evidence>
<protein>
    <recommendedName>
        <fullName evidence="4">Tetratricopeptide repeat protein</fullName>
    </recommendedName>
</protein>
<feature type="compositionally biased region" description="Basic and acidic residues" evidence="1">
    <location>
        <begin position="111"/>
        <end position="120"/>
    </location>
</feature>
<gene>
    <name evidence="2" type="ORF">GA0070564_101888</name>
</gene>
<organism evidence="2 3">
    <name type="scientific">Micromonospora mirobrigensis</name>
    <dbReference type="NCBI Taxonomy" id="262898"/>
    <lineage>
        <taxon>Bacteria</taxon>
        <taxon>Bacillati</taxon>
        <taxon>Actinomycetota</taxon>
        <taxon>Actinomycetes</taxon>
        <taxon>Micromonosporales</taxon>
        <taxon>Micromonosporaceae</taxon>
        <taxon>Micromonospora</taxon>
    </lineage>
</organism>
<name>A0A1C4V211_9ACTN</name>
<dbReference type="RefSeq" id="WP_091602788.1">
    <property type="nucleotide sequence ID" value="NZ_FMCX01000001.1"/>
</dbReference>
<reference evidence="3" key="1">
    <citation type="submission" date="2016-06" db="EMBL/GenBank/DDBJ databases">
        <authorList>
            <person name="Varghese N."/>
            <person name="Submissions Spin"/>
        </authorList>
    </citation>
    <scope>NUCLEOTIDE SEQUENCE [LARGE SCALE GENOMIC DNA]</scope>
    <source>
        <strain evidence="3">DSM 44830</strain>
    </source>
</reference>
<sequence>MGLRQEQSTEDRRAARRRAVDWLLDTTVVALSAVAADRLGGDDQLCAVGGAEVPPGRCPGADRETRARADDGPGAPADRAAAFLGLGDPTAAVTGLRRAMVTYEEIDDEEPARQVRERLNRLGAGPAPGRQPS</sequence>
<dbReference type="AlphaFoldDB" id="A0A1C4V211"/>
<accession>A0A1C4V211</accession>
<dbReference type="EMBL" id="FMCX01000001">
    <property type="protein sequence ID" value="SCE77887.1"/>
    <property type="molecule type" value="Genomic_DNA"/>
</dbReference>